<proteinExistence type="predicted"/>
<evidence type="ECO:0000313" key="3">
    <source>
        <dbReference type="Proteomes" id="UP000002287"/>
    </source>
</evidence>
<accession>A4JUB8</accession>
<evidence type="ECO:0000313" key="2">
    <source>
        <dbReference type="EMBL" id="ABO59871.1"/>
    </source>
</evidence>
<dbReference type="EMBL" id="CP000617">
    <property type="protein sequence ID" value="ABO59871.1"/>
    <property type="molecule type" value="Genomic_DNA"/>
</dbReference>
<dbReference type="Proteomes" id="UP000002287">
    <property type="component" value="Plasmid pBVIE01"/>
</dbReference>
<dbReference type="HOGENOM" id="CLU_1168925_0_0_4"/>
<dbReference type="InterPro" id="IPR010982">
    <property type="entry name" value="Lambda_DNA-bd_dom_sf"/>
</dbReference>
<geneLocation type="plasmid" evidence="2 3">
    <name>pBVIE01</name>
</geneLocation>
<dbReference type="CDD" id="cd00093">
    <property type="entry name" value="HTH_XRE"/>
    <property type="match status" value="1"/>
</dbReference>
<reference evidence="2 3" key="1">
    <citation type="submission" date="2007-03" db="EMBL/GenBank/DDBJ databases">
        <title>Complete sequence of plasmid pBVIE01 of Burkholderia vietnamiensis G4.</title>
        <authorList>
            <consortium name="US DOE Joint Genome Institute"/>
            <person name="Copeland A."/>
            <person name="Lucas S."/>
            <person name="Lapidus A."/>
            <person name="Barry K."/>
            <person name="Detter J.C."/>
            <person name="Glavina del Rio T."/>
            <person name="Hammon N."/>
            <person name="Israni S."/>
            <person name="Dalin E."/>
            <person name="Tice H."/>
            <person name="Pitluck S."/>
            <person name="Chain P."/>
            <person name="Malfatti S."/>
            <person name="Shin M."/>
            <person name="Vergez L."/>
            <person name="Schmutz J."/>
            <person name="Larimer F."/>
            <person name="Land M."/>
            <person name="Hauser L."/>
            <person name="Kyrpides N."/>
            <person name="Tiedje J."/>
            <person name="Richardson P."/>
        </authorList>
    </citation>
    <scope>NUCLEOTIDE SEQUENCE [LARGE SCALE GENOMIC DNA]</scope>
    <source>
        <strain evidence="3">G4 / LMG 22486</strain>
        <plasmid evidence="2 3">pBVIE01</plasmid>
    </source>
</reference>
<sequence>MNLATANAGGLTRGVSRGARNVTTHTGARRRTDSAMQGISRDERPGRPADAGWRVRLYKGGIYVANRHFRDAAYGSRDGSLYAAQRFRDDMAKEFGIRRREGQSSFLSKIRVEAGLSQGTLANWLHVSTPLIARWEKQGAPVAAIRLVTALIAGRVTPSAEMPTPDLNRVRSLLGLRQDEMADKFGRGYNAYGEWERGKRRIPGWVNVYIDSIAKGWDEKGANLSAEESNPPPIPDS</sequence>
<feature type="region of interest" description="Disordered" evidence="1">
    <location>
        <begin position="1"/>
        <end position="47"/>
    </location>
</feature>
<organism evidence="2 3">
    <name type="scientific">Burkholderia vietnamiensis (strain G4 / LMG 22486)</name>
    <name type="common">Burkholderia cepacia (strain R1808)</name>
    <dbReference type="NCBI Taxonomy" id="269482"/>
    <lineage>
        <taxon>Bacteria</taxon>
        <taxon>Pseudomonadati</taxon>
        <taxon>Pseudomonadota</taxon>
        <taxon>Betaproteobacteria</taxon>
        <taxon>Burkholderiales</taxon>
        <taxon>Burkholderiaceae</taxon>
        <taxon>Burkholderia</taxon>
        <taxon>Burkholderia cepacia complex</taxon>
    </lineage>
</organism>
<dbReference type="InterPro" id="IPR001387">
    <property type="entry name" value="Cro/C1-type_HTH"/>
</dbReference>
<name>A4JUB8_BURVG</name>
<gene>
    <name evidence="2" type="ordered locus">Bcep1808_6985</name>
</gene>
<evidence type="ECO:0000256" key="1">
    <source>
        <dbReference type="SAM" id="MobiDB-lite"/>
    </source>
</evidence>
<dbReference type="GO" id="GO:0003677">
    <property type="term" value="F:DNA binding"/>
    <property type="evidence" value="ECO:0007669"/>
    <property type="project" value="InterPro"/>
</dbReference>
<dbReference type="KEGG" id="bvi:Bcep1808_6985"/>
<keyword evidence="2" id="KW-0614">Plasmid</keyword>
<protein>
    <submittedName>
        <fullName evidence="2">Uncharacterized protein</fullName>
    </submittedName>
</protein>
<dbReference type="Gene3D" id="1.10.260.40">
    <property type="entry name" value="lambda repressor-like DNA-binding domains"/>
    <property type="match status" value="1"/>
</dbReference>
<dbReference type="AlphaFoldDB" id="A4JUB8"/>
<dbReference type="SUPFAM" id="SSF47413">
    <property type="entry name" value="lambda repressor-like DNA-binding domains"/>
    <property type="match status" value="2"/>
</dbReference>